<gene>
    <name evidence="1" type="ORF">UFOVP190_353</name>
</gene>
<protein>
    <submittedName>
        <fullName evidence="1">Uncharacterized protein</fullName>
    </submittedName>
</protein>
<reference evidence="1" key="1">
    <citation type="submission" date="2020-05" db="EMBL/GenBank/DDBJ databases">
        <authorList>
            <person name="Chiriac C."/>
            <person name="Salcher M."/>
            <person name="Ghai R."/>
            <person name="Kavagutti S V."/>
        </authorList>
    </citation>
    <scope>NUCLEOTIDE SEQUENCE</scope>
</reference>
<organism evidence="1">
    <name type="scientific">uncultured Caudovirales phage</name>
    <dbReference type="NCBI Taxonomy" id="2100421"/>
    <lineage>
        <taxon>Viruses</taxon>
        <taxon>Duplodnaviria</taxon>
        <taxon>Heunggongvirae</taxon>
        <taxon>Uroviricota</taxon>
        <taxon>Caudoviricetes</taxon>
        <taxon>Peduoviridae</taxon>
        <taxon>Maltschvirus</taxon>
        <taxon>Maltschvirus maltsch</taxon>
    </lineage>
</organism>
<evidence type="ECO:0000313" key="1">
    <source>
        <dbReference type="EMBL" id="CAB5214998.1"/>
    </source>
</evidence>
<sequence length="65" mass="7892">MIKLPIDPYWENAINWFVEHKQGGIRDFHRWMAEQGVVGLPRNEFTPYLEFINPYQAIIFRIKWA</sequence>
<proteinExistence type="predicted"/>
<accession>A0A6J7WPL8</accession>
<dbReference type="EMBL" id="LR798243">
    <property type="protein sequence ID" value="CAB5214998.1"/>
    <property type="molecule type" value="Genomic_DNA"/>
</dbReference>
<name>A0A6J7WPL8_9CAUD</name>